<keyword evidence="3" id="KW-0812">Transmembrane</keyword>
<evidence type="ECO:0000313" key="5">
    <source>
        <dbReference type="EMBL" id="TKC87760.1"/>
    </source>
</evidence>
<dbReference type="RefSeq" id="WP_136896024.1">
    <property type="nucleotide sequence ID" value="NZ_SWJE01000008.1"/>
</dbReference>
<dbReference type="SMART" id="SM00267">
    <property type="entry name" value="GGDEF"/>
    <property type="match status" value="1"/>
</dbReference>
<evidence type="ECO:0000259" key="4">
    <source>
        <dbReference type="PROSITE" id="PS50887"/>
    </source>
</evidence>
<evidence type="ECO:0000256" key="3">
    <source>
        <dbReference type="SAM" id="Phobius"/>
    </source>
</evidence>
<organism evidence="5 6">
    <name type="scientific">Trinickia terrae</name>
    <dbReference type="NCBI Taxonomy" id="2571161"/>
    <lineage>
        <taxon>Bacteria</taxon>
        <taxon>Pseudomonadati</taxon>
        <taxon>Pseudomonadota</taxon>
        <taxon>Betaproteobacteria</taxon>
        <taxon>Burkholderiales</taxon>
        <taxon>Burkholderiaceae</taxon>
        <taxon>Trinickia</taxon>
    </lineage>
</organism>
<dbReference type="InterPro" id="IPR043128">
    <property type="entry name" value="Rev_trsase/Diguanyl_cyclase"/>
</dbReference>
<dbReference type="PROSITE" id="PS50887">
    <property type="entry name" value="GGDEF"/>
    <property type="match status" value="1"/>
</dbReference>
<keyword evidence="3" id="KW-1133">Transmembrane helix</keyword>
<dbReference type="PANTHER" id="PTHR45138:SF9">
    <property type="entry name" value="DIGUANYLATE CYCLASE DGCM-RELATED"/>
    <property type="match status" value="1"/>
</dbReference>
<sequence>MLFSPISILAVTVLSGLMSMAVLGSLRAAAIPGLTYWISANALSIVAFVLFAMQGHAPRGLTILCANGLLAFAMLRVLNGCRLFFGRRREQWQEYAALAAMVFAIAYWTYVTPRIDIRIAAVSAFHAYVYFAIGWLALRASMPQRPKYPYRFMTVVSFLGGVGHAARGFTYALGLVHQQTLLESTPVNVAFLGIGILLLPCLSIGVVMLAHDRMAERLERLANVDELTGALSRREFLAQGQAMAKASRGAAKRLFMAIVDIDHFKSINDAHGHASGDLVLAHFGSVVAGNLRASDIFGRLGGEEFAVFFPAEEGNEAAAMIDRLRICVAASRCRVADAELSCTFSAGIDEYRAGEPLAELMARADQALYAAKSRGRNRVAAAWPMDREAESA</sequence>
<feature type="transmembrane region" description="Helical" evidence="3">
    <location>
        <begin position="92"/>
        <end position="111"/>
    </location>
</feature>
<name>A0A4V5PIK7_9BURK</name>
<dbReference type="CDD" id="cd01949">
    <property type="entry name" value="GGDEF"/>
    <property type="match status" value="1"/>
</dbReference>
<evidence type="ECO:0000313" key="6">
    <source>
        <dbReference type="Proteomes" id="UP000305539"/>
    </source>
</evidence>
<dbReference type="InterPro" id="IPR029787">
    <property type="entry name" value="Nucleotide_cyclase"/>
</dbReference>
<accession>A0A4V5PIK7</accession>
<feature type="transmembrane region" description="Helical" evidence="3">
    <location>
        <begin position="189"/>
        <end position="210"/>
    </location>
</feature>
<keyword evidence="6" id="KW-1185">Reference proteome</keyword>
<feature type="transmembrane region" description="Helical" evidence="3">
    <location>
        <begin position="150"/>
        <end position="169"/>
    </location>
</feature>
<dbReference type="GO" id="GO:0052621">
    <property type="term" value="F:diguanylate cyclase activity"/>
    <property type="evidence" value="ECO:0007669"/>
    <property type="project" value="UniProtKB-EC"/>
</dbReference>
<dbReference type="FunFam" id="3.30.70.270:FF:000001">
    <property type="entry name" value="Diguanylate cyclase domain protein"/>
    <property type="match status" value="1"/>
</dbReference>
<dbReference type="InterPro" id="IPR050469">
    <property type="entry name" value="Diguanylate_Cyclase"/>
</dbReference>
<dbReference type="AlphaFoldDB" id="A0A4V5PIK7"/>
<comment type="catalytic activity">
    <reaction evidence="2">
        <text>2 GTP = 3',3'-c-di-GMP + 2 diphosphate</text>
        <dbReference type="Rhea" id="RHEA:24898"/>
        <dbReference type="ChEBI" id="CHEBI:33019"/>
        <dbReference type="ChEBI" id="CHEBI:37565"/>
        <dbReference type="ChEBI" id="CHEBI:58805"/>
        <dbReference type="EC" id="2.7.7.65"/>
    </reaction>
</comment>
<dbReference type="NCBIfam" id="TIGR00254">
    <property type="entry name" value="GGDEF"/>
    <property type="match status" value="1"/>
</dbReference>
<feature type="transmembrane region" description="Helical" evidence="3">
    <location>
        <begin position="61"/>
        <end position="85"/>
    </location>
</feature>
<dbReference type="InterPro" id="IPR000160">
    <property type="entry name" value="GGDEF_dom"/>
</dbReference>
<dbReference type="Gene3D" id="3.30.70.270">
    <property type="match status" value="1"/>
</dbReference>
<gene>
    <name evidence="5" type="ORF">FAZ69_15875</name>
</gene>
<feature type="transmembrane region" description="Helical" evidence="3">
    <location>
        <begin position="117"/>
        <end position="138"/>
    </location>
</feature>
<keyword evidence="3" id="KW-0472">Membrane</keyword>
<reference evidence="5 6" key="1">
    <citation type="submission" date="2019-04" db="EMBL/GenBank/DDBJ databases">
        <title>Trinickia sp. 7GSK02, isolated from subtropical forest soil.</title>
        <authorList>
            <person name="Gao Z.-H."/>
            <person name="Qiu L.-H."/>
        </authorList>
    </citation>
    <scope>NUCLEOTIDE SEQUENCE [LARGE SCALE GENOMIC DNA]</scope>
    <source>
        <strain evidence="5 6">7GSK02</strain>
    </source>
</reference>
<dbReference type="Pfam" id="PF00990">
    <property type="entry name" value="GGDEF"/>
    <property type="match status" value="1"/>
</dbReference>
<protein>
    <recommendedName>
        <fullName evidence="1">diguanylate cyclase</fullName>
        <ecNumber evidence="1">2.7.7.65</ecNumber>
    </recommendedName>
</protein>
<feature type="transmembrane region" description="Helical" evidence="3">
    <location>
        <begin position="33"/>
        <end position="55"/>
    </location>
</feature>
<dbReference type="OrthoDB" id="9813903at2"/>
<evidence type="ECO:0000256" key="2">
    <source>
        <dbReference type="ARBA" id="ARBA00034247"/>
    </source>
</evidence>
<dbReference type="Proteomes" id="UP000305539">
    <property type="component" value="Unassembled WGS sequence"/>
</dbReference>
<feature type="transmembrane region" description="Helical" evidence="3">
    <location>
        <begin position="6"/>
        <end position="26"/>
    </location>
</feature>
<dbReference type="EC" id="2.7.7.65" evidence="1"/>
<proteinExistence type="predicted"/>
<dbReference type="SUPFAM" id="SSF55073">
    <property type="entry name" value="Nucleotide cyclase"/>
    <property type="match status" value="1"/>
</dbReference>
<feature type="domain" description="GGDEF" evidence="4">
    <location>
        <begin position="252"/>
        <end position="384"/>
    </location>
</feature>
<dbReference type="EMBL" id="SWJE01000008">
    <property type="protein sequence ID" value="TKC87760.1"/>
    <property type="molecule type" value="Genomic_DNA"/>
</dbReference>
<dbReference type="PANTHER" id="PTHR45138">
    <property type="entry name" value="REGULATORY COMPONENTS OF SENSORY TRANSDUCTION SYSTEM"/>
    <property type="match status" value="1"/>
</dbReference>
<evidence type="ECO:0000256" key="1">
    <source>
        <dbReference type="ARBA" id="ARBA00012528"/>
    </source>
</evidence>
<comment type="caution">
    <text evidence="5">The sequence shown here is derived from an EMBL/GenBank/DDBJ whole genome shotgun (WGS) entry which is preliminary data.</text>
</comment>